<keyword evidence="6 8" id="KW-0269">Exonuclease</keyword>
<dbReference type="NCBIfam" id="TIGR00619">
    <property type="entry name" value="sbcd"/>
    <property type="match status" value="1"/>
</dbReference>
<comment type="function">
    <text evidence="8">SbcCD cleaves DNA hairpin structures. These structures can inhibit DNA replication and are intermediates in certain DNA recombination reactions. The complex acts as a 3'-&gt;5' double strand exonuclease that can open hairpins. It also has a 5' single-strand endonuclease activity.</text>
</comment>
<dbReference type="InterPro" id="IPR026843">
    <property type="entry name" value="SbcD_C"/>
</dbReference>
<comment type="subunit">
    <text evidence="2 8">Heterodimer of SbcC and SbcD.</text>
</comment>
<proteinExistence type="inferred from homology"/>
<dbReference type="Proteomes" id="UP000093199">
    <property type="component" value="Unassembled WGS sequence"/>
</dbReference>
<feature type="domain" description="Calcineurin-like phosphoesterase" evidence="9">
    <location>
        <begin position="1"/>
        <end position="222"/>
    </location>
</feature>
<dbReference type="GO" id="GO:0004519">
    <property type="term" value="F:endonuclease activity"/>
    <property type="evidence" value="ECO:0007669"/>
    <property type="project" value="UniProtKB-KW"/>
</dbReference>
<evidence type="ECO:0000256" key="5">
    <source>
        <dbReference type="ARBA" id="ARBA00022801"/>
    </source>
</evidence>
<dbReference type="GO" id="GO:0006260">
    <property type="term" value="P:DNA replication"/>
    <property type="evidence" value="ECO:0007669"/>
    <property type="project" value="UniProtKB-KW"/>
</dbReference>
<dbReference type="AlphaFoldDB" id="A0A1C0YIC5"/>
<dbReference type="OrthoDB" id="9773856at2"/>
<keyword evidence="8" id="KW-0255">Endonuclease</keyword>
<keyword evidence="7 8" id="KW-0233">DNA recombination</keyword>
<dbReference type="STRING" id="33978.A6M13_12085"/>
<evidence type="ECO:0000256" key="7">
    <source>
        <dbReference type="ARBA" id="ARBA00023172"/>
    </source>
</evidence>
<dbReference type="InterPro" id="IPR029052">
    <property type="entry name" value="Metallo-depent_PP-like"/>
</dbReference>
<dbReference type="Gene3D" id="3.60.21.10">
    <property type="match status" value="1"/>
</dbReference>
<gene>
    <name evidence="8" type="primary">sbcD</name>
    <name evidence="11" type="ORF">A6M13_12085</name>
</gene>
<protein>
    <recommendedName>
        <fullName evidence="3 8">Nuclease SbcCD subunit D</fullName>
    </recommendedName>
</protein>
<dbReference type="InterPro" id="IPR041796">
    <property type="entry name" value="Mre11_N"/>
</dbReference>
<dbReference type="SUPFAM" id="SSF56300">
    <property type="entry name" value="Metallo-dependent phosphatases"/>
    <property type="match status" value="1"/>
</dbReference>
<dbReference type="GO" id="GO:0006310">
    <property type="term" value="P:DNA recombination"/>
    <property type="evidence" value="ECO:0007669"/>
    <property type="project" value="UniProtKB-KW"/>
</dbReference>
<dbReference type="PANTHER" id="PTHR30337">
    <property type="entry name" value="COMPONENT OF ATP-DEPENDENT DSDNA EXONUCLEASE"/>
    <property type="match status" value="1"/>
</dbReference>
<dbReference type="InterPro" id="IPR004843">
    <property type="entry name" value="Calcineurin-like_PHP"/>
</dbReference>
<dbReference type="InterPro" id="IPR004593">
    <property type="entry name" value="SbcD"/>
</dbReference>
<keyword evidence="12" id="KW-1185">Reference proteome</keyword>
<evidence type="ECO:0000313" key="12">
    <source>
        <dbReference type="Proteomes" id="UP000093199"/>
    </source>
</evidence>
<comment type="caution">
    <text evidence="11">The sequence shown here is derived from an EMBL/GenBank/DDBJ whole genome shotgun (WGS) entry which is preliminary data.</text>
</comment>
<evidence type="ECO:0000259" key="10">
    <source>
        <dbReference type="Pfam" id="PF12320"/>
    </source>
</evidence>
<evidence type="ECO:0000259" key="9">
    <source>
        <dbReference type="Pfam" id="PF00149"/>
    </source>
</evidence>
<evidence type="ECO:0000256" key="1">
    <source>
        <dbReference type="ARBA" id="ARBA00010555"/>
    </source>
</evidence>
<dbReference type="Pfam" id="PF00149">
    <property type="entry name" value="Metallophos"/>
    <property type="match status" value="1"/>
</dbReference>
<feature type="domain" description="Nuclease SbcCD subunit D C-terminal" evidence="10">
    <location>
        <begin position="271"/>
        <end position="356"/>
    </location>
</feature>
<dbReference type="RefSeq" id="WP_066544149.1">
    <property type="nucleotide sequence ID" value="NZ_MASJ01000007.1"/>
</dbReference>
<sequence length="382" mass="43210">MKLFHTADWHLGKLVQGVHMTEDQAFVLRQLIAHIEQQQPDAVIIAGDLYDRALPPVEAVTLLHTLLEEIAMTNKTPVLAIAGNHDSPARIHFGNKLMKKAGVHLVGELQSAFEPTVFHDEYGEVHVYLLPYVDPAQVKHYFKEDAVVSEQTAMSRIMQHYNEVLQPHARNVLVAHAFVTKHGEEQDNTSDSERALSVGGSDCVEATLFEAFDYVALGHLHQAHHVLRETIQYAGSPLKYSISEEHHKKGYLHVTLREKGTVQIDKVLLAPRRDMRTVSGYIDEILQHARSEDYVFVRLLDEQVVQSPMEQVRSVYPNAMHVERVVTVANEQVATRSERQQMSTSQLFSSFIEEMTGQPASPAIQMIFDDMLQETLVAEREV</sequence>
<evidence type="ECO:0000313" key="11">
    <source>
        <dbReference type="EMBL" id="OCS86932.1"/>
    </source>
</evidence>
<keyword evidence="8" id="KW-0235">DNA replication</keyword>
<accession>A0A1C0YIC5</accession>
<reference evidence="11 12" key="1">
    <citation type="submission" date="2016-07" db="EMBL/GenBank/DDBJ databases">
        <title>Caryophanon tenue genome sequencing.</title>
        <authorList>
            <person name="Verma A."/>
            <person name="Pal Y."/>
            <person name="Krishnamurthi S."/>
        </authorList>
    </citation>
    <scope>NUCLEOTIDE SEQUENCE [LARGE SCALE GENOMIC DNA]</scope>
    <source>
        <strain evidence="11 12">DSM 14152</strain>
    </source>
</reference>
<evidence type="ECO:0000256" key="4">
    <source>
        <dbReference type="ARBA" id="ARBA00022722"/>
    </source>
</evidence>
<comment type="similarity">
    <text evidence="1 8">Belongs to the SbcD family.</text>
</comment>
<dbReference type="GO" id="GO:0008408">
    <property type="term" value="F:3'-5' exonuclease activity"/>
    <property type="evidence" value="ECO:0007669"/>
    <property type="project" value="InterPro"/>
</dbReference>
<dbReference type="CDD" id="cd00840">
    <property type="entry name" value="MPP_Mre11_N"/>
    <property type="match status" value="1"/>
</dbReference>
<evidence type="ECO:0000256" key="2">
    <source>
        <dbReference type="ARBA" id="ARBA00011322"/>
    </source>
</evidence>
<dbReference type="PANTHER" id="PTHR30337:SF0">
    <property type="entry name" value="NUCLEASE SBCCD SUBUNIT D"/>
    <property type="match status" value="1"/>
</dbReference>
<dbReference type="InterPro" id="IPR050535">
    <property type="entry name" value="DNA_Repair-Maintenance_Comp"/>
</dbReference>
<evidence type="ECO:0000256" key="6">
    <source>
        <dbReference type="ARBA" id="ARBA00022839"/>
    </source>
</evidence>
<evidence type="ECO:0000256" key="3">
    <source>
        <dbReference type="ARBA" id="ARBA00013365"/>
    </source>
</evidence>
<evidence type="ECO:0000256" key="8">
    <source>
        <dbReference type="RuleBase" id="RU363069"/>
    </source>
</evidence>
<name>A0A1C0YIC5_9BACL</name>
<organism evidence="11 12">
    <name type="scientific">Caryophanon tenue</name>
    <dbReference type="NCBI Taxonomy" id="33978"/>
    <lineage>
        <taxon>Bacteria</taxon>
        <taxon>Bacillati</taxon>
        <taxon>Bacillota</taxon>
        <taxon>Bacilli</taxon>
        <taxon>Bacillales</taxon>
        <taxon>Caryophanaceae</taxon>
        <taxon>Caryophanon</taxon>
    </lineage>
</organism>
<keyword evidence="4 8" id="KW-0540">Nuclease</keyword>
<dbReference type="Pfam" id="PF12320">
    <property type="entry name" value="SbcD_C"/>
    <property type="match status" value="1"/>
</dbReference>
<keyword evidence="5 8" id="KW-0378">Hydrolase</keyword>
<dbReference type="EMBL" id="MASJ01000007">
    <property type="protein sequence ID" value="OCS86932.1"/>
    <property type="molecule type" value="Genomic_DNA"/>
</dbReference>